<reference evidence="1 2" key="1">
    <citation type="submission" date="2017-09" db="EMBL/GenBank/DDBJ databases">
        <title>Large-scale bioinformatics analysis of Bacillus genomes uncovers conserved roles of natural products in bacterial physiology.</title>
        <authorList>
            <consortium name="Agbiome Team Llc"/>
            <person name="Bleich R.M."/>
            <person name="Kirk G.J."/>
            <person name="Santa Maria K.C."/>
            <person name="Allen S.E."/>
            <person name="Farag S."/>
            <person name="Shank E.A."/>
            <person name="Bowers A."/>
        </authorList>
    </citation>
    <scope>NUCLEOTIDE SEQUENCE [LARGE SCALE GENOMIC DNA]</scope>
    <source>
        <strain evidence="1 2">AFS005140</strain>
    </source>
</reference>
<gene>
    <name evidence="1" type="ORF">CN495_08150</name>
</gene>
<dbReference type="EMBL" id="NTYF01000023">
    <property type="protein sequence ID" value="PER55715.1"/>
    <property type="molecule type" value="Genomic_DNA"/>
</dbReference>
<dbReference type="AlphaFoldDB" id="A0ABD6S9J9"/>
<evidence type="ECO:0000313" key="2">
    <source>
        <dbReference type="Proteomes" id="UP000219897"/>
    </source>
</evidence>
<sequence length="118" mass="13957">MVEENKIIHEVQEELQEQCRDVLVVSLPTAKGILWDVVKGCVFFRSGSDDYNRVSDYLEKKGYERTHVMDARVKEVDQNTMEYPYSEDVLRVCRQTDINTNWYNNCFVFRVRVARKLG</sequence>
<protein>
    <submittedName>
        <fullName evidence="1">Uncharacterized protein</fullName>
    </submittedName>
</protein>
<accession>A0ABD6S9J9</accession>
<organism evidence="1 2">
    <name type="scientific">Bacillus thuringiensis</name>
    <dbReference type="NCBI Taxonomy" id="1428"/>
    <lineage>
        <taxon>Bacteria</taxon>
        <taxon>Bacillati</taxon>
        <taxon>Bacillota</taxon>
        <taxon>Bacilli</taxon>
        <taxon>Bacillales</taxon>
        <taxon>Bacillaceae</taxon>
        <taxon>Bacillus</taxon>
        <taxon>Bacillus cereus group</taxon>
    </lineage>
</organism>
<comment type="caution">
    <text evidence="1">The sequence shown here is derived from an EMBL/GenBank/DDBJ whole genome shotgun (WGS) entry which is preliminary data.</text>
</comment>
<proteinExistence type="predicted"/>
<dbReference type="RefSeq" id="WP_098317055.1">
    <property type="nucleotide sequence ID" value="NZ_NTYF01000023.1"/>
</dbReference>
<dbReference type="Proteomes" id="UP000219897">
    <property type="component" value="Unassembled WGS sequence"/>
</dbReference>
<evidence type="ECO:0000313" key="1">
    <source>
        <dbReference type="EMBL" id="PER55715.1"/>
    </source>
</evidence>
<name>A0ABD6S9J9_BACTU</name>